<sequence>MRLFNAYSTCFVLLLFVGDETEAAPILGALTRTQGGDVQPKNPLAILKGTGHFSKNIMLMKESHDSCANEQLINSVNQALQFYSDDSEVLAQQIYNSISTSGNGFDNWVVQVAAVTPSSQWSYWGGANVFGSQYYCLIVTDQWFISVIRVDVR</sequence>
<proteinExistence type="predicted"/>
<name>A0A914VBG4_9BILA</name>
<keyword evidence="2" id="KW-1185">Reference proteome</keyword>
<feature type="signal peptide" evidence="1">
    <location>
        <begin position="1"/>
        <end position="23"/>
    </location>
</feature>
<evidence type="ECO:0000256" key="1">
    <source>
        <dbReference type="SAM" id="SignalP"/>
    </source>
</evidence>
<keyword evidence="1" id="KW-0732">Signal</keyword>
<evidence type="ECO:0000313" key="2">
    <source>
        <dbReference type="Proteomes" id="UP000887566"/>
    </source>
</evidence>
<accession>A0A914VBG4</accession>
<feature type="chain" id="PRO_5036811757" evidence="1">
    <location>
        <begin position="24"/>
        <end position="153"/>
    </location>
</feature>
<reference evidence="3" key="1">
    <citation type="submission" date="2022-11" db="UniProtKB">
        <authorList>
            <consortium name="WormBaseParasite"/>
        </authorList>
    </citation>
    <scope>IDENTIFICATION</scope>
</reference>
<dbReference type="AlphaFoldDB" id="A0A914VBG4"/>
<protein>
    <submittedName>
        <fullName evidence="3">Uncharacterized protein</fullName>
    </submittedName>
</protein>
<dbReference type="Proteomes" id="UP000887566">
    <property type="component" value="Unplaced"/>
</dbReference>
<evidence type="ECO:0000313" key="3">
    <source>
        <dbReference type="WBParaSite" id="PSAMB.scaffold17609size1090.g37348.t1"/>
    </source>
</evidence>
<organism evidence="2 3">
    <name type="scientific">Plectus sambesii</name>
    <dbReference type="NCBI Taxonomy" id="2011161"/>
    <lineage>
        <taxon>Eukaryota</taxon>
        <taxon>Metazoa</taxon>
        <taxon>Ecdysozoa</taxon>
        <taxon>Nematoda</taxon>
        <taxon>Chromadorea</taxon>
        <taxon>Plectida</taxon>
        <taxon>Plectina</taxon>
        <taxon>Plectoidea</taxon>
        <taxon>Plectidae</taxon>
        <taxon>Plectus</taxon>
    </lineage>
</organism>
<dbReference type="WBParaSite" id="PSAMB.scaffold17609size1090.g37348.t1">
    <property type="protein sequence ID" value="PSAMB.scaffold17609size1090.g37348.t1"/>
    <property type="gene ID" value="PSAMB.scaffold17609size1090.g37348"/>
</dbReference>